<dbReference type="Gene3D" id="1.10.520.40">
    <property type="entry name" value="CRISPR-associated protein Cse2"/>
    <property type="match status" value="1"/>
</dbReference>
<proteinExistence type="predicted"/>
<dbReference type="CDD" id="cd09731">
    <property type="entry name" value="Cse2_I-E"/>
    <property type="match status" value="1"/>
</dbReference>
<dbReference type="AlphaFoldDB" id="A0A7D6A205"/>
<dbReference type="RefSeq" id="WP_017627988.1">
    <property type="nucleotide sequence ID" value="NZ_CAXOIG010000020.1"/>
</dbReference>
<protein>
    <submittedName>
        <fullName evidence="1">Type I-E CRISPR-associated protein Cse2/CasB</fullName>
    </submittedName>
</protein>
<dbReference type="InterPro" id="IPR038287">
    <property type="entry name" value="Cse2_sf"/>
</dbReference>
<dbReference type="EMBL" id="CP059056">
    <property type="protein sequence ID" value="QLJ17895.1"/>
    <property type="molecule type" value="Genomic_DNA"/>
</dbReference>
<organism evidence="1">
    <name type="scientific">Proteus mirabilis</name>
    <dbReference type="NCBI Taxonomy" id="584"/>
    <lineage>
        <taxon>Bacteria</taxon>
        <taxon>Pseudomonadati</taxon>
        <taxon>Pseudomonadota</taxon>
        <taxon>Gammaproteobacteria</taxon>
        <taxon>Enterobacterales</taxon>
        <taxon>Morganellaceae</taxon>
        <taxon>Proteus</taxon>
    </lineage>
</organism>
<gene>
    <name evidence="1" type="primary">casB</name>
    <name evidence="1" type="ORF">HZ283_12595</name>
</gene>
<sequence length="195" mass="22856">MGSYKSKNITLYNYPELKINVLRWWESLFLSPNELSKKGILPAPNRYKSELKRCDSITAIMLTEGFRALWLSFPVDLINNATTEDIERWAIIVAILVYITQDSEKHFATIAGEKDESKKSCISESRFLQLQSSRTYDEFIRRLRRILIQIKGKSSVLSMCKDIEKWVLEKQRFSSIQTNKQIIIEWAMKYYQAAI</sequence>
<dbReference type="InterPro" id="IPR013382">
    <property type="entry name" value="CRISPR-assoc_prot_Cse2"/>
</dbReference>
<dbReference type="KEGG" id="pvl:AOB99_10880"/>
<name>A0A7D6A205_PROMI</name>
<evidence type="ECO:0000313" key="1">
    <source>
        <dbReference type="EMBL" id="QLJ17895.1"/>
    </source>
</evidence>
<accession>A0A7D6A205</accession>
<reference evidence="1" key="1">
    <citation type="submission" date="2020-07" db="EMBL/GenBank/DDBJ databases">
        <title>Hypervirulent multi-drug resistant Proteus mirabilis strain with mosaic plasmid.</title>
        <authorList>
            <person name="Shelenkov A."/>
            <person name="Mikhaylova Y.V."/>
            <person name="Yanushevich Y.G."/>
            <person name="Petrova L."/>
            <person name="Fomina V."/>
            <person name="Zamyatin M."/>
            <person name="Shagin D."/>
        </authorList>
    </citation>
    <scope>NUCLEOTIDE SEQUENCE</scope>
    <source>
        <strain evidence="1">CriePir89</strain>
    </source>
</reference>
<dbReference type="Pfam" id="PF09485">
    <property type="entry name" value="CRISPR_Cse2"/>
    <property type="match status" value="1"/>
</dbReference>
<dbReference type="NCBIfam" id="TIGR02548">
    <property type="entry name" value="casB_cse2"/>
    <property type="match status" value="1"/>
</dbReference>